<sequence>MKKYLLLLLLLPALAAPVAAQKVKTKTKGAGAELPLAARRQLPLFGGLTPEAAQQLMGAAFLKGIDQNFASRTEASQFFARKGYEYINEGQADTARYRFNLAWLLDPKNPEAYRGLGLLASSTALDESIGLFERALAITPASSAYLADLGASYLLRYDQSKKSKDLKAAFEHLQKATTTDPTNAYAFQQLARAHYLQGNYALAWEAVHKGQNLNLTSVDFDFIADLVSKQPDPQGKFK</sequence>
<keyword evidence="3" id="KW-1185">Reference proteome</keyword>
<reference evidence="3" key="1">
    <citation type="journal article" date="2019" name="Int. J. Syst. Evol. Microbiol.">
        <title>The Global Catalogue of Microorganisms (GCM) 10K type strain sequencing project: providing services to taxonomists for standard genome sequencing and annotation.</title>
        <authorList>
            <consortium name="The Broad Institute Genomics Platform"/>
            <consortium name="The Broad Institute Genome Sequencing Center for Infectious Disease"/>
            <person name="Wu L."/>
            <person name="Ma J."/>
        </authorList>
    </citation>
    <scope>NUCLEOTIDE SEQUENCE [LARGE SCALE GENOMIC DNA]</scope>
    <source>
        <strain evidence="3">JCM 17924</strain>
    </source>
</reference>
<protein>
    <recommendedName>
        <fullName evidence="4">Tetratricopeptide repeat protein</fullName>
    </recommendedName>
</protein>
<dbReference type="EMBL" id="BAABHA010000015">
    <property type="protein sequence ID" value="GAA4391654.1"/>
    <property type="molecule type" value="Genomic_DNA"/>
</dbReference>
<feature type="chain" id="PRO_5045282527" description="Tetratricopeptide repeat protein" evidence="1">
    <location>
        <begin position="21"/>
        <end position="238"/>
    </location>
</feature>
<feature type="signal peptide" evidence="1">
    <location>
        <begin position="1"/>
        <end position="20"/>
    </location>
</feature>
<dbReference type="SUPFAM" id="SSF48452">
    <property type="entry name" value="TPR-like"/>
    <property type="match status" value="1"/>
</dbReference>
<organism evidence="2 3">
    <name type="scientific">Hymenobacter koreensis</name>
    <dbReference type="NCBI Taxonomy" id="1084523"/>
    <lineage>
        <taxon>Bacteria</taxon>
        <taxon>Pseudomonadati</taxon>
        <taxon>Bacteroidota</taxon>
        <taxon>Cytophagia</taxon>
        <taxon>Cytophagales</taxon>
        <taxon>Hymenobacteraceae</taxon>
        <taxon>Hymenobacter</taxon>
    </lineage>
</organism>
<proteinExistence type="predicted"/>
<dbReference type="Gene3D" id="1.25.40.10">
    <property type="entry name" value="Tetratricopeptide repeat domain"/>
    <property type="match status" value="1"/>
</dbReference>
<evidence type="ECO:0000256" key="1">
    <source>
        <dbReference type="SAM" id="SignalP"/>
    </source>
</evidence>
<keyword evidence="1" id="KW-0732">Signal</keyword>
<evidence type="ECO:0000313" key="3">
    <source>
        <dbReference type="Proteomes" id="UP001500454"/>
    </source>
</evidence>
<dbReference type="Proteomes" id="UP001500454">
    <property type="component" value="Unassembled WGS sequence"/>
</dbReference>
<accession>A0ABP8JJ14</accession>
<evidence type="ECO:0000313" key="2">
    <source>
        <dbReference type="EMBL" id="GAA4391654.1"/>
    </source>
</evidence>
<dbReference type="RefSeq" id="WP_345227294.1">
    <property type="nucleotide sequence ID" value="NZ_BAABHA010000015.1"/>
</dbReference>
<name>A0ABP8JJ14_9BACT</name>
<dbReference type="InterPro" id="IPR011990">
    <property type="entry name" value="TPR-like_helical_dom_sf"/>
</dbReference>
<gene>
    <name evidence="2" type="ORF">GCM10023186_41160</name>
</gene>
<evidence type="ECO:0008006" key="4">
    <source>
        <dbReference type="Google" id="ProtNLM"/>
    </source>
</evidence>
<comment type="caution">
    <text evidence="2">The sequence shown here is derived from an EMBL/GenBank/DDBJ whole genome shotgun (WGS) entry which is preliminary data.</text>
</comment>